<dbReference type="SUPFAM" id="SSF53850">
    <property type="entry name" value="Periplasmic binding protein-like II"/>
    <property type="match status" value="1"/>
</dbReference>
<dbReference type="Gene3D" id="3.40.190.10">
    <property type="entry name" value="Periplasmic binding protein-like II"/>
    <property type="match status" value="1"/>
</dbReference>
<comment type="subcellular location">
    <subcellularLocation>
        <location evidence="1">Cell membrane</location>
        <topology evidence="1">Lipid-anchor</topology>
    </subcellularLocation>
</comment>
<evidence type="ECO:0000313" key="8">
    <source>
        <dbReference type="Proteomes" id="UP001469365"/>
    </source>
</evidence>
<sequence>MNRKLRWSMAGQIALAMSLLLSACSSPNAASTPSSSPASGKAAEAVKAKPLTIALTGDATSLDPQNASDSISSLVTYQIFDRLVTFNDKLDIVPQLAESWTHSKDGKEWTFQLRKGVKFQDGTPLNAEAVKTSFERVADKSKKLSQYTLVGQFIDSITTNGESEVVFHLKAPQAALLNNLAVSPSGILSPKSIKENEAGISKNPVGTGPFQLKAWTPGNELVLEPNPHYWGDKQQVSSVTFRTVPENSARVIMLESGEADVIEKVPNSEVARLEKNSSLTVHSRLTNRVLYIGINTTNAPFNDVKVRKALNAAIDRDTLINKLYEGRVKPATSFIAQHTFGYSNVGQYTFSPEQANQWLQEAGVKPGTPLRIILAGNTVQDRPAAEFVQNSLQKIGFKAELKVLELGAYLEALKDPKNYDLFVRGASSTTGDADTLLRDSFFSTSTSNYAHYTNPEVDKLLKESGEQVNKEERQKLYATVQKIVKEDAPWIPLHEDLAYVGLSKKVQGITFLPTLFWDLRNVKVQ</sequence>
<dbReference type="PANTHER" id="PTHR30290:SF9">
    <property type="entry name" value="OLIGOPEPTIDE-BINDING PROTEIN APPA"/>
    <property type="match status" value="1"/>
</dbReference>
<reference evidence="7 8" key="1">
    <citation type="submission" date="2024-04" db="EMBL/GenBank/DDBJ databases">
        <title>draft genome sequnece of Paenibacillus filicis.</title>
        <authorList>
            <person name="Kim D.-U."/>
        </authorList>
    </citation>
    <scope>NUCLEOTIDE SEQUENCE [LARGE SCALE GENOMIC DNA]</scope>
    <source>
        <strain evidence="7 8">KACC14197</strain>
    </source>
</reference>
<feature type="signal peptide" evidence="5">
    <location>
        <begin position="1"/>
        <end position="29"/>
    </location>
</feature>
<comment type="caution">
    <text evidence="7">The sequence shown here is derived from an EMBL/GenBank/DDBJ whole genome shotgun (WGS) entry which is preliminary data.</text>
</comment>
<comment type="similarity">
    <text evidence="2">Belongs to the bacterial solute-binding protein 5 family.</text>
</comment>
<dbReference type="Pfam" id="PF00496">
    <property type="entry name" value="SBP_bac_5"/>
    <property type="match status" value="1"/>
</dbReference>
<dbReference type="Proteomes" id="UP001469365">
    <property type="component" value="Unassembled WGS sequence"/>
</dbReference>
<evidence type="ECO:0000259" key="6">
    <source>
        <dbReference type="Pfam" id="PF00496"/>
    </source>
</evidence>
<dbReference type="EMBL" id="JBBPCC010000001">
    <property type="protein sequence ID" value="MEK8126683.1"/>
    <property type="molecule type" value="Genomic_DNA"/>
</dbReference>
<evidence type="ECO:0000256" key="2">
    <source>
        <dbReference type="ARBA" id="ARBA00005695"/>
    </source>
</evidence>
<dbReference type="PROSITE" id="PS01040">
    <property type="entry name" value="SBP_BACTERIAL_5"/>
    <property type="match status" value="1"/>
</dbReference>
<evidence type="ECO:0000256" key="4">
    <source>
        <dbReference type="ARBA" id="ARBA00022729"/>
    </source>
</evidence>
<keyword evidence="4 5" id="KW-0732">Signal</keyword>
<evidence type="ECO:0000256" key="3">
    <source>
        <dbReference type="ARBA" id="ARBA00022448"/>
    </source>
</evidence>
<keyword evidence="3" id="KW-0813">Transport</keyword>
<dbReference type="InterPro" id="IPR039424">
    <property type="entry name" value="SBP_5"/>
</dbReference>
<keyword evidence="8" id="KW-1185">Reference proteome</keyword>
<dbReference type="InterPro" id="IPR000914">
    <property type="entry name" value="SBP_5_dom"/>
</dbReference>
<evidence type="ECO:0000256" key="1">
    <source>
        <dbReference type="ARBA" id="ARBA00004193"/>
    </source>
</evidence>
<dbReference type="InterPro" id="IPR030678">
    <property type="entry name" value="Peptide/Ni-bd"/>
</dbReference>
<dbReference type="Gene3D" id="3.10.105.10">
    <property type="entry name" value="Dipeptide-binding Protein, Domain 3"/>
    <property type="match status" value="1"/>
</dbReference>
<dbReference type="PROSITE" id="PS51257">
    <property type="entry name" value="PROKAR_LIPOPROTEIN"/>
    <property type="match status" value="1"/>
</dbReference>
<dbReference type="InterPro" id="IPR023765">
    <property type="entry name" value="SBP_5_CS"/>
</dbReference>
<evidence type="ECO:0000313" key="7">
    <source>
        <dbReference type="EMBL" id="MEK8126683.1"/>
    </source>
</evidence>
<feature type="domain" description="Solute-binding protein family 5" evidence="6">
    <location>
        <begin position="92"/>
        <end position="446"/>
    </location>
</feature>
<evidence type="ECO:0000256" key="5">
    <source>
        <dbReference type="SAM" id="SignalP"/>
    </source>
</evidence>
<dbReference type="PANTHER" id="PTHR30290">
    <property type="entry name" value="PERIPLASMIC BINDING COMPONENT OF ABC TRANSPORTER"/>
    <property type="match status" value="1"/>
</dbReference>
<proteinExistence type="inferred from homology"/>
<dbReference type="PIRSF" id="PIRSF002741">
    <property type="entry name" value="MppA"/>
    <property type="match status" value="1"/>
</dbReference>
<feature type="chain" id="PRO_5045215948" evidence="5">
    <location>
        <begin position="30"/>
        <end position="525"/>
    </location>
</feature>
<dbReference type="RefSeq" id="WP_341413735.1">
    <property type="nucleotide sequence ID" value="NZ_JBBPCC010000001.1"/>
</dbReference>
<accession>A0ABU9DCV8</accession>
<organism evidence="7 8">
    <name type="scientific">Paenibacillus filicis</name>
    <dbReference type="NCBI Taxonomy" id="669464"/>
    <lineage>
        <taxon>Bacteria</taxon>
        <taxon>Bacillati</taxon>
        <taxon>Bacillota</taxon>
        <taxon>Bacilli</taxon>
        <taxon>Bacillales</taxon>
        <taxon>Paenibacillaceae</taxon>
        <taxon>Paenibacillus</taxon>
    </lineage>
</organism>
<gene>
    <name evidence="7" type="ORF">WMW72_02045</name>
</gene>
<name>A0ABU9DCV8_9BACL</name>
<dbReference type="Gene3D" id="3.90.76.10">
    <property type="entry name" value="Dipeptide-binding Protein, Domain 1"/>
    <property type="match status" value="1"/>
</dbReference>
<protein>
    <submittedName>
        <fullName evidence="7">ABC transporter substrate-binding protein</fullName>
    </submittedName>
</protein>